<dbReference type="GO" id="GO:0016491">
    <property type="term" value="F:oxidoreductase activity"/>
    <property type="evidence" value="ECO:0007669"/>
    <property type="project" value="UniProtKB-KW"/>
</dbReference>
<dbReference type="FunFam" id="3.40.50.720:FF:000084">
    <property type="entry name" value="Short-chain dehydrogenase reductase"/>
    <property type="match status" value="1"/>
</dbReference>
<dbReference type="Pfam" id="PF13561">
    <property type="entry name" value="adh_short_C2"/>
    <property type="match status" value="1"/>
</dbReference>
<gene>
    <name evidence="4" type="ORF">ATN00_11155</name>
</gene>
<dbReference type="STRING" id="1332080.ATN00_11155"/>
<evidence type="ECO:0000256" key="2">
    <source>
        <dbReference type="ARBA" id="ARBA00023002"/>
    </source>
</evidence>
<evidence type="ECO:0000256" key="1">
    <source>
        <dbReference type="ARBA" id="ARBA00006484"/>
    </source>
</evidence>
<organism evidence="4 5">
    <name type="scientific">Sphingobium baderi</name>
    <dbReference type="NCBI Taxonomy" id="1332080"/>
    <lineage>
        <taxon>Bacteria</taxon>
        <taxon>Pseudomonadati</taxon>
        <taxon>Pseudomonadota</taxon>
        <taxon>Alphaproteobacteria</taxon>
        <taxon>Sphingomonadales</taxon>
        <taxon>Sphingomonadaceae</taxon>
        <taxon>Sphingobium</taxon>
    </lineage>
</organism>
<dbReference type="CDD" id="cd05233">
    <property type="entry name" value="SDR_c"/>
    <property type="match status" value="1"/>
</dbReference>
<evidence type="ECO:0000256" key="3">
    <source>
        <dbReference type="ARBA" id="ARBA00051383"/>
    </source>
</evidence>
<accession>A0A0S3EZA9</accession>
<sequence length="277" mass="29257">MLRLKNRVGIVTGSGKDIGEATARRLASEGATVILADIAFEAASNVAASIVANGGQASAIALDLAEEDSIRALYKEVAARHGQLDFVHNNAADTRVEQMAGDMDLANMDAAIWDRAFDVNTRGTMLMIKHALPAMLAKKQGSIVNTSSGAALRGDFYGPAYAASKSAINCLTVYAATQYGKQGIRCNVVSPGMILTHGAQQTVPPAQLKRIQTHKLTPYLGEPDDIAAAVAWLVSDDARFVTGQIIQVDGGITAHMPYFAENSAAFDADPTARPDEL</sequence>
<keyword evidence="2" id="KW-0560">Oxidoreductase</keyword>
<comment type="catalytic activity">
    <reaction evidence="3">
        <text>2,5-dichlorocyclohexa-2,5-dien-1,4-diol + NAD(+) = 2,5-dichlorohydroquinone + NADH + H(+)</text>
        <dbReference type="Rhea" id="RHEA:15741"/>
        <dbReference type="ChEBI" id="CHEBI:15378"/>
        <dbReference type="ChEBI" id="CHEBI:27545"/>
        <dbReference type="ChEBI" id="CHEBI:28975"/>
        <dbReference type="ChEBI" id="CHEBI:57540"/>
        <dbReference type="ChEBI" id="CHEBI:57945"/>
    </reaction>
</comment>
<dbReference type="Gene3D" id="3.40.50.720">
    <property type="entry name" value="NAD(P)-binding Rossmann-like Domain"/>
    <property type="match status" value="1"/>
</dbReference>
<dbReference type="PANTHER" id="PTHR24321:SF14">
    <property type="entry name" value="SHORT-CHAIN TYPE DEHYDROGENASE_REDUCTASE BLR2146-RELATED"/>
    <property type="match status" value="1"/>
</dbReference>
<dbReference type="Proteomes" id="UP000056968">
    <property type="component" value="Chromosome"/>
</dbReference>
<dbReference type="SUPFAM" id="SSF51735">
    <property type="entry name" value="NAD(P)-binding Rossmann-fold domains"/>
    <property type="match status" value="1"/>
</dbReference>
<proteinExistence type="inferred from homology"/>
<keyword evidence="5" id="KW-1185">Reference proteome</keyword>
<dbReference type="RefSeq" id="WP_062064703.1">
    <property type="nucleotide sequence ID" value="NZ_CP013264.1"/>
</dbReference>
<name>A0A0S3EZA9_9SPHN</name>
<evidence type="ECO:0000313" key="4">
    <source>
        <dbReference type="EMBL" id="ALR20771.1"/>
    </source>
</evidence>
<dbReference type="KEGG" id="sbd:ATN00_11155"/>
<dbReference type="InterPro" id="IPR002347">
    <property type="entry name" value="SDR_fam"/>
</dbReference>
<dbReference type="EMBL" id="CP013264">
    <property type="protein sequence ID" value="ALR20771.1"/>
    <property type="molecule type" value="Genomic_DNA"/>
</dbReference>
<protein>
    <recommendedName>
        <fullName evidence="6">Short-chain dehydrogenase</fullName>
    </recommendedName>
</protein>
<reference evidence="4" key="1">
    <citation type="submission" date="2015-11" db="EMBL/GenBank/DDBJ databases">
        <title>A Two-component Flavoprotein Monooxygenase System MeaXY Responsible for para-Hydroxylation of 2-Methyl-6-ethylaniline and 2,6-Diethylaniline in Sphingobium baderi DE-13.</title>
        <authorList>
            <person name="Cheng M."/>
            <person name="Meng Q."/>
            <person name="Yang Y."/>
            <person name="Chu C."/>
            <person name="Yan X."/>
            <person name="He J."/>
            <person name="Li S."/>
        </authorList>
    </citation>
    <scope>NUCLEOTIDE SEQUENCE [LARGE SCALE GENOMIC DNA]</scope>
    <source>
        <strain evidence="4">DE-13</strain>
    </source>
</reference>
<evidence type="ECO:0008006" key="6">
    <source>
        <dbReference type="Google" id="ProtNLM"/>
    </source>
</evidence>
<comment type="similarity">
    <text evidence="1">Belongs to the short-chain dehydrogenases/reductases (SDR) family.</text>
</comment>
<dbReference type="PRINTS" id="PR00081">
    <property type="entry name" value="GDHRDH"/>
</dbReference>
<dbReference type="OrthoDB" id="9789398at2"/>
<evidence type="ECO:0000313" key="5">
    <source>
        <dbReference type="Proteomes" id="UP000056968"/>
    </source>
</evidence>
<dbReference type="AlphaFoldDB" id="A0A0S3EZA9"/>
<dbReference type="InterPro" id="IPR036291">
    <property type="entry name" value="NAD(P)-bd_dom_sf"/>
</dbReference>
<dbReference type="PANTHER" id="PTHR24321">
    <property type="entry name" value="DEHYDROGENASES, SHORT CHAIN"/>
    <property type="match status" value="1"/>
</dbReference>